<sequence length="87" mass="9886">MNATVNKGVNCGRQQFRNFRARLKRKKVVLKPAELTGTCEAPLQGRNEMQILLLCVRDSGKLRCCKGKLRTAAIFRSSVETLMRGRY</sequence>
<gene>
    <name evidence="1" type="ORF">WN55_04303</name>
</gene>
<dbReference type="AlphaFoldDB" id="A0A154PLM7"/>
<organism evidence="1 2">
    <name type="scientific">Dufourea novaeangliae</name>
    <name type="common">Sweat bee</name>
    <dbReference type="NCBI Taxonomy" id="178035"/>
    <lineage>
        <taxon>Eukaryota</taxon>
        <taxon>Metazoa</taxon>
        <taxon>Ecdysozoa</taxon>
        <taxon>Arthropoda</taxon>
        <taxon>Hexapoda</taxon>
        <taxon>Insecta</taxon>
        <taxon>Pterygota</taxon>
        <taxon>Neoptera</taxon>
        <taxon>Endopterygota</taxon>
        <taxon>Hymenoptera</taxon>
        <taxon>Apocrita</taxon>
        <taxon>Aculeata</taxon>
        <taxon>Apoidea</taxon>
        <taxon>Anthophila</taxon>
        <taxon>Halictidae</taxon>
        <taxon>Rophitinae</taxon>
        <taxon>Dufourea</taxon>
    </lineage>
</organism>
<evidence type="ECO:0000313" key="1">
    <source>
        <dbReference type="EMBL" id="KZC12781.1"/>
    </source>
</evidence>
<accession>A0A154PLM7</accession>
<dbReference type="Proteomes" id="UP000076502">
    <property type="component" value="Unassembled WGS sequence"/>
</dbReference>
<proteinExistence type="predicted"/>
<evidence type="ECO:0000313" key="2">
    <source>
        <dbReference type="Proteomes" id="UP000076502"/>
    </source>
</evidence>
<keyword evidence="2" id="KW-1185">Reference proteome</keyword>
<protein>
    <submittedName>
        <fullName evidence="1">Uncharacterized protein</fullName>
    </submittedName>
</protein>
<name>A0A154PLM7_DUFNO</name>
<reference evidence="1 2" key="1">
    <citation type="submission" date="2015-07" db="EMBL/GenBank/DDBJ databases">
        <title>The genome of Dufourea novaeangliae.</title>
        <authorList>
            <person name="Pan H."/>
            <person name="Kapheim K."/>
        </authorList>
    </citation>
    <scope>NUCLEOTIDE SEQUENCE [LARGE SCALE GENOMIC DNA]</scope>
    <source>
        <strain evidence="1">0120121106</strain>
        <tissue evidence="1">Whole body</tissue>
    </source>
</reference>
<dbReference type="EMBL" id="KQ434973">
    <property type="protein sequence ID" value="KZC12781.1"/>
    <property type="molecule type" value="Genomic_DNA"/>
</dbReference>